<dbReference type="EMBL" id="NBSH01000010">
    <property type="protein sequence ID" value="ORX35636.1"/>
    <property type="molecule type" value="Genomic_DNA"/>
</dbReference>
<feature type="compositionally biased region" description="Polar residues" evidence="1">
    <location>
        <begin position="32"/>
        <end position="47"/>
    </location>
</feature>
<feature type="region of interest" description="Disordered" evidence="1">
    <location>
        <begin position="21"/>
        <end position="60"/>
    </location>
</feature>
<feature type="non-terminal residue" evidence="2">
    <location>
        <position position="257"/>
    </location>
</feature>
<accession>A0A1Y1UDN9</accession>
<evidence type="ECO:0000256" key="1">
    <source>
        <dbReference type="SAM" id="MobiDB-lite"/>
    </source>
</evidence>
<keyword evidence="3" id="KW-1185">Reference proteome</keyword>
<sequence length="257" mass="28124">MDKVKQGAEQVMNKVCGSILQEASPPHPVNSPYDSTTTTKKANLTSQETREDSAATTTTHTVKEAIKEALEATTTTLTDREVTKEALEATMTLPSVPEEATRRDSEETTTVIRSGLVTTTLSDPEATLALTLATNLELEDTEDKDKTRPLVLETKQVDSTLPTRADSVVTRTAPSVVTKVVTTLDPTRTARSEVNRTTRLEASKATRLAETKAVTTSTLTRTTITSVRDRESFTVRKFETIRSNERRSAAMIYEGVC</sequence>
<gene>
    <name evidence="2" type="ORF">BD324DRAFT_630916</name>
</gene>
<dbReference type="RefSeq" id="XP_021869800.1">
    <property type="nucleotide sequence ID" value="XM_022016387.1"/>
</dbReference>
<protein>
    <submittedName>
        <fullName evidence="2">Uncharacterized protein</fullName>
    </submittedName>
</protein>
<dbReference type="GeneID" id="33558196"/>
<dbReference type="InParanoid" id="A0A1Y1UDN9"/>
<evidence type="ECO:0000313" key="2">
    <source>
        <dbReference type="EMBL" id="ORX35636.1"/>
    </source>
</evidence>
<proteinExistence type="predicted"/>
<comment type="caution">
    <text evidence="2">The sequence shown here is derived from an EMBL/GenBank/DDBJ whole genome shotgun (WGS) entry which is preliminary data.</text>
</comment>
<name>A0A1Y1UDN9_9TREE</name>
<dbReference type="Proteomes" id="UP000193218">
    <property type="component" value="Unassembled WGS sequence"/>
</dbReference>
<dbReference type="AlphaFoldDB" id="A0A1Y1UDN9"/>
<organism evidence="2 3">
    <name type="scientific">Kockovaella imperatae</name>
    <dbReference type="NCBI Taxonomy" id="4999"/>
    <lineage>
        <taxon>Eukaryota</taxon>
        <taxon>Fungi</taxon>
        <taxon>Dikarya</taxon>
        <taxon>Basidiomycota</taxon>
        <taxon>Agaricomycotina</taxon>
        <taxon>Tremellomycetes</taxon>
        <taxon>Tremellales</taxon>
        <taxon>Cuniculitremaceae</taxon>
        <taxon>Kockovaella</taxon>
    </lineage>
</organism>
<reference evidence="2 3" key="1">
    <citation type="submission" date="2017-03" db="EMBL/GenBank/DDBJ databases">
        <title>Widespread Adenine N6-methylation of Active Genes in Fungi.</title>
        <authorList>
            <consortium name="DOE Joint Genome Institute"/>
            <person name="Mondo S.J."/>
            <person name="Dannebaum R.O."/>
            <person name="Kuo R.C."/>
            <person name="Louie K.B."/>
            <person name="Bewick A.J."/>
            <person name="Labutti K."/>
            <person name="Haridas S."/>
            <person name="Kuo A."/>
            <person name="Salamov A."/>
            <person name="Ahrendt S.R."/>
            <person name="Lau R."/>
            <person name="Bowen B.P."/>
            <person name="Lipzen A."/>
            <person name="Sullivan W."/>
            <person name="Andreopoulos W.B."/>
            <person name="Clum A."/>
            <person name="Lindquist E."/>
            <person name="Daum C."/>
            <person name="Northen T.R."/>
            <person name="Ramamoorthy G."/>
            <person name="Schmitz R.J."/>
            <person name="Gryganskyi A."/>
            <person name="Culley D."/>
            <person name="Magnuson J."/>
            <person name="James T.Y."/>
            <person name="O'Malley M.A."/>
            <person name="Stajich J.E."/>
            <person name="Spatafora J.W."/>
            <person name="Visel A."/>
            <person name="Grigoriev I.V."/>
        </authorList>
    </citation>
    <scope>NUCLEOTIDE SEQUENCE [LARGE SCALE GENOMIC DNA]</scope>
    <source>
        <strain evidence="2 3">NRRL Y-17943</strain>
    </source>
</reference>
<evidence type="ECO:0000313" key="3">
    <source>
        <dbReference type="Proteomes" id="UP000193218"/>
    </source>
</evidence>